<dbReference type="PROSITE" id="PS50011">
    <property type="entry name" value="PROTEIN_KINASE_DOM"/>
    <property type="match status" value="1"/>
</dbReference>
<protein>
    <submittedName>
        <fullName evidence="7">Protein kinase family protein</fullName>
    </submittedName>
</protein>
<dbReference type="STRING" id="56110.Oscil6304_3915"/>
<evidence type="ECO:0000256" key="4">
    <source>
        <dbReference type="ARBA" id="ARBA00022840"/>
    </source>
</evidence>
<evidence type="ECO:0000256" key="3">
    <source>
        <dbReference type="ARBA" id="ARBA00022777"/>
    </source>
</evidence>
<sequence>MTLTVGQSIQGGRYTIEKVLGRGRFGITYKAKDAAGNAVAIKTLNDSLLHQLSPAEIEDLECKFWNEAVKLAKCSHNRHIVQVQELLNKGDVPCILMEYIDGVDLASRAQKQLPEKLALQYIQQIGEALIEVHSHQLLHLDIKPDNIVLRGGTAEAVLIDFGLARGFDHPLTTTRYSAEGYSALEMYSQKRPRGTYTDVYGLAATLYELLTGQVPVSAIKRKEEDARLIPPKEINRNISDRTNQAILKGLALDGCDRTQTVQEWLKLLGVKKPIPLPNWNAMEWCTAVIAAGTIGLLMIGLLTYLNPHSAPPSNPETPTSETIQP</sequence>
<dbReference type="InterPro" id="IPR008271">
    <property type="entry name" value="Ser/Thr_kinase_AS"/>
</dbReference>
<reference evidence="7 8" key="1">
    <citation type="submission" date="2012-06" db="EMBL/GenBank/DDBJ databases">
        <title>Finished chromosome of genome of Oscillatoria acuminata PCC 6304.</title>
        <authorList>
            <consortium name="US DOE Joint Genome Institute"/>
            <person name="Gugger M."/>
            <person name="Coursin T."/>
            <person name="Rippka R."/>
            <person name="Tandeau De Marsac N."/>
            <person name="Huntemann M."/>
            <person name="Wei C.-L."/>
            <person name="Han J."/>
            <person name="Detter J.C."/>
            <person name="Han C."/>
            <person name="Tapia R."/>
            <person name="Davenport K."/>
            <person name="Daligault H."/>
            <person name="Erkkila T."/>
            <person name="Gu W."/>
            <person name="Munk A.C.C."/>
            <person name="Teshima H."/>
            <person name="Xu Y."/>
            <person name="Chain P."/>
            <person name="Chen A."/>
            <person name="Krypides N."/>
            <person name="Mavromatis K."/>
            <person name="Markowitz V."/>
            <person name="Szeto E."/>
            <person name="Ivanova N."/>
            <person name="Mikhailova N."/>
            <person name="Ovchinnikova G."/>
            <person name="Pagani I."/>
            <person name="Pati A."/>
            <person name="Goodwin L."/>
            <person name="Peters L."/>
            <person name="Pitluck S."/>
            <person name="Woyke T."/>
            <person name="Kerfeld C."/>
        </authorList>
    </citation>
    <scope>NUCLEOTIDE SEQUENCE [LARGE SCALE GENOMIC DNA]</scope>
    <source>
        <strain evidence="7 8">PCC 6304</strain>
    </source>
</reference>
<dbReference type="HOGENOM" id="CLU_000288_63_44_3"/>
<dbReference type="InterPro" id="IPR017441">
    <property type="entry name" value="Protein_kinase_ATP_BS"/>
</dbReference>
<dbReference type="RefSeq" id="WP_015150089.1">
    <property type="nucleotide sequence ID" value="NC_019693.1"/>
</dbReference>
<dbReference type="InterPro" id="IPR000719">
    <property type="entry name" value="Prot_kinase_dom"/>
</dbReference>
<dbReference type="SMART" id="SM00220">
    <property type="entry name" value="S_TKc"/>
    <property type="match status" value="1"/>
</dbReference>
<dbReference type="EMBL" id="CP003607">
    <property type="protein sequence ID" value="AFY83464.1"/>
    <property type="molecule type" value="Genomic_DNA"/>
</dbReference>
<dbReference type="CDD" id="cd14014">
    <property type="entry name" value="STKc_PknB_like"/>
    <property type="match status" value="1"/>
</dbReference>
<dbReference type="InterPro" id="IPR011009">
    <property type="entry name" value="Kinase-like_dom_sf"/>
</dbReference>
<feature type="binding site" evidence="5">
    <location>
        <position position="42"/>
    </location>
    <ligand>
        <name>ATP</name>
        <dbReference type="ChEBI" id="CHEBI:30616"/>
    </ligand>
</feature>
<accession>K9TN64</accession>
<dbReference type="InParanoid" id="K9TN64"/>
<keyword evidence="8" id="KW-1185">Reference proteome</keyword>
<evidence type="ECO:0000256" key="1">
    <source>
        <dbReference type="ARBA" id="ARBA00022679"/>
    </source>
</evidence>
<keyword evidence="2 5" id="KW-0547">Nucleotide-binding</keyword>
<dbReference type="Pfam" id="PF00069">
    <property type="entry name" value="Pkinase"/>
    <property type="match status" value="1"/>
</dbReference>
<organism evidence="7 8">
    <name type="scientific">Oscillatoria acuminata PCC 6304</name>
    <dbReference type="NCBI Taxonomy" id="56110"/>
    <lineage>
        <taxon>Bacteria</taxon>
        <taxon>Bacillati</taxon>
        <taxon>Cyanobacteriota</taxon>
        <taxon>Cyanophyceae</taxon>
        <taxon>Oscillatoriophycideae</taxon>
        <taxon>Oscillatoriales</taxon>
        <taxon>Oscillatoriaceae</taxon>
        <taxon>Oscillatoria</taxon>
    </lineage>
</organism>
<keyword evidence="1" id="KW-0808">Transferase</keyword>
<feature type="domain" description="Protein kinase" evidence="6">
    <location>
        <begin position="14"/>
        <end position="275"/>
    </location>
</feature>
<evidence type="ECO:0000256" key="5">
    <source>
        <dbReference type="PROSITE-ProRule" id="PRU10141"/>
    </source>
</evidence>
<dbReference type="KEGG" id="oac:Oscil6304_3915"/>
<dbReference type="Proteomes" id="UP000010367">
    <property type="component" value="Chromosome"/>
</dbReference>
<gene>
    <name evidence="7" type="ORF">Oscil6304_3915</name>
</gene>
<dbReference type="eggNOG" id="COG0515">
    <property type="taxonomic scope" value="Bacteria"/>
</dbReference>
<evidence type="ECO:0000256" key="2">
    <source>
        <dbReference type="ARBA" id="ARBA00022741"/>
    </source>
</evidence>
<dbReference type="GO" id="GO:0004674">
    <property type="term" value="F:protein serine/threonine kinase activity"/>
    <property type="evidence" value="ECO:0007669"/>
    <property type="project" value="TreeGrafter"/>
</dbReference>
<dbReference type="FunCoup" id="K9TN64">
    <property type="interactions" value="6"/>
</dbReference>
<dbReference type="Gene3D" id="1.10.510.10">
    <property type="entry name" value="Transferase(Phosphotransferase) domain 1"/>
    <property type="match status" value="1"/>
</dbReference>
<evidence type="ECO:0000313" key="7">
    <source>
        <dbReference type="EMBL" id="AFY83464.1"/>
    </source>
</evidence>
<keyword evidence="3 7" id="KW-0418">Kinase</keyword>
<dbReference type="PANTHER" id="PTHR43289:SF34">
    <property type="entry name" value="SERINE_THREONINE-PROTEIN KINASE YBDM-RELATED"/>
    <property type="match status" value="1"/>
</dbReference>
<evidence type="ECO:0000313" key="8">
    <source>
        <dbReference type="Proteomes" id="UP000010367"/>
    </source>
</evidence>
<dbReference type="AlphaFoldDB" id="K9TN64"/>
<dbReference type="PROSITE" id="PS00108">
    <property type="entry name" value="PROTEIN_KINASE_ST"/>
    <property type="match status" value="1"/>
</dbReference>
<dbReference type="PANTHER" id="PTHR43289">
    <property type="entry name" value="MITOGEN-ACTIVATED PROTEIN KINASE KINASE KINASE 20-RELATED"/>
    <property type="match status" value="1"/>
</dbReference>
<dbReference type="OrthoDB" id="581647at2"/>
<proteinExistence type="predicted"/>
<keyword evidence="4 5" id="KW-0067">ATP-binding</keyword>
<dbReference type="SUPFAM" id="SSF56112">
    <property type="entry name" value="Protein kinase-like (PK-like)"/>
    <property type="match status" value="1"/>
</dbReference>
<evidence type="ECO:0000259" key="6">
    <source>
        <dbReference type="PROSITE" id="PS50011"/>
    </source>
</evidence>
<name>K9TN64_9CYAN</name>
<dbReference type="PROSITE" id="PS00107">
    <property type="entry name" value="PROTEIN_KINASE_ATP"/>
    <property type="match status" value="1"/>
</dbReference>
<dbReference type="GO" id="GO:0005524">
    <property type="term" value="F:ATP binding"/>
    <property type="evidence" value="ECO:0007669"/>
    <property type="project" value="UniProtKB-UniRule"/>
</dbReference>